<sequence>MSEGHVGFVQALGLFFRQGFDFHGRSSRSAYWWVQLWGVLLGGVVGVLEVTHVLDASRMGIGFLPAILIGMVPVILFDLVAIILLVPETALMVRRSRDAGFGSVWAYILGIMELIQIFMPNGQFDGTPAIKYTFQGVMLVLSLFLLYVTLRPSKATN</sequence>
<gene>
    <name evidence="2" type="ORF">PQ472_05590</name>
</gene>
<reference evidence="2 3" key="1">
    <citation type="submission" date="2023-02" db="EMBL/GenBank/DDBJ databases">
        <title>Genome sequence of Lacticaseibacillus sp. KACC 23028.</title>
        <authorList>
            <person name="Kim S."/>
            <person name="Heo J."/>
            <person name="Kwon S.-W."/>
        </authorList>
    </citation>
    <scope>NUCLEOTIDE SEQUENCE [LARGE SCALE GENOMIC DNA]</scope>
    <source>
        <strain evidence="2 3">KACC 23028</strain>
    </source>
</reference>
<keyword evidence="1" id="KW-1133">Transmembrane helix</keyword>
<accession>A0ABY7WXB3</accession>
<feature type="transmembrane region" description="Helical" evidence="1">
    <location>
        <begin position="99"/>
        <end position="120"/>
    </location>
</feature>
<evidence type="ECO:0000313" key="2">
    <source>
        <dbReference type="EMBL" id="WDF83709.1"/>
    </source>
</evidence>
<dbReference type="Proteomes" id="UP001220377">
    <property type="component" value="Chromosome"/>
</dbReference>
<organism evidence="2 3">
    <name type="scientific">Lacticaseibacillus pabuli</name>
    <dbReference type="NCBI Taxonomy" id="3025672"/>
    <lineage>
        <taxon>Bacteria</taxon>
        <taxon>Bacillati</taxon>
        <taxon>Bacillota</taxon>
        <taxon>Bacilli</taxon>
        <taxon>Lactobacillales</taxon>
        <taxon>Lactobacillaceae</taxon>
        <taxon>Lacticaseibacillus</taxon>
    </lineage>
</organism>
<dbReference type="InterPro" id="IPR008523">
    <property type="entry name" value="DUF805"/>
</dbReference>
<dbReference type="EMBL" id="CP117884">
    <property type="protein sequence ID" value="WDF83709.1"/>
    <property type="molecule type" value="Genomic_DNA"/>
</dbReference>
<proteinExistence type="predicted"/>
<keyword evidence="1" id="KW-0812">Transmembrane</keyword>
<evidence type="ECO:0000313" key="3">
    <source>
        <dbReference type="Proteomes" id="UP001220377"/>
    </source>
</evidence>
<protein>
    <submittedName>
        <fullName evidence="2">DUF805 domain-containing protein</fullName>
    </submittedName>
</protein>
<keyword evidence="1" id="KW-0472">Membrane</keyword>
<feature type="transmembrane region" description="Helical" evidence="1">
    <location>
        <begin position="30"/>
        <end position="48"/>
    </location>
</feature>
<name>A0ABY7WXB3_9LACO</name>
<evidence type="ECO:0000256" key="1">
    <source>
        <dbReference type="SAM" id="Phobius"/>
    </source>
</evidence>
<keyword evidence="3" id="KW-1185">Reference proteome</keyword>
<dbReference type="RefSeq" id="WP_274262054.1">
    <property type="nucleotide sequence ID" value="NZ_CP117884.1"/>
</dbReference>
<feature type="transmembrane region" description="Helical" evidence="1">
    <location>
        <begin position="132"/>
        <end position="150"/>
    </location>
</feature>
<feature type="transmembrane region" description="Helical" evidence="1">
    <location>
        <begin position="60"/>
        <end position="87"/>
    </location>
</feature>
<dbReference type="Pfam" id="PF05656">
    <property type="entry name" value="DUF805"/>
    <property type="match status" value="1"/>
</dbReference>